<evidence type="ECO:0000256" key="1">
    <source>
        <dbReference type="ARBA" id="ARBA00004114"/>
    </source>
</evidence>
<keyword evidence="3" id="KW-0206">Cytoskeleton</keyword>
<accession>A0A433U175</accession>
<dbReference type="Gene3D" id="1.20.1170.10">
    <property type="match status" value="1"/>
</dbReference>
<organism evidence="7 8">
    <name type="scientific">Elysia chlorotica</name>
    <name type="common">Eastern emerald elysia</name>
    <name type="synonym">Sea slug</name>
    <dbReference type="NCBI Taxonomy" id="188477"/>
    <lineage>
        <taxon>Eukaryota</taxon>
        <taxon>Metazoa</taxon>
        <taxon>Spiralia</taxon>
        <taxon>Lophotrochozoa</taxon>
        <taxon>Mollusca</taxon>
        <taxon>Gastropoda</taxon>
        <taxon>Heterobranchia</taxon>
        <taxon>Euthyneura</taxon>
        <taxon>Panpulmonata</taxon>
        <taxon>Sacoglossa</taxon>
        <taxon>Placobranchoidea</taxon>
        <taxon>Plakobranchidae</taxon>
        <taxon>Elysia</taxon>
    </lineage>
</organism>
<dbReference type="InterPro" id="IPR051877">
    <property type="entry name" value="Centriole_BasalBody_StrucProt"/>
</dbReference>
<evidence type="ECO:0000313" key="8">
    <source>
        <dbReference type="Proteomes" id="UP000271974"/>
    </source>
</evidence>
<dbReference type="PANTHER" id="PTHR20544">
    <property type="entry name" value="CENTROSOMAL PROTEIN CEP135"/>
    <property type="match status" value="1"/>
</dbReference>
<feature type="compositionally biased region" description="Polar residues" evidence="6">
    <location>
        <begin position="636"/>
        <end position="654"/>
    </location>
</feature>
<sequence length="674" mass="75032">MLISKMSQVRRWTLYHGTWQLILLYILSSATCESLTPRPFSLTVSPEIVIRDVTKDIRVYCGYDGKTASQIQEISKVVLFKKTGENWIQLTESRWYNTPLKDAGMEVSYDQRRLLKFKSELANQNVFGIYRCDVIGFDKWATSVTESSPEVELINRDLTSFLIETNSLQQRQIESLKEEIASLKASSNGELKTVKEHVYWLTMKLKHLSTELVSGIKDQISLADEVRQNISTLRENITDDKTSLETYLNGQRHDIVSIRGNYLSLKNEISVAKDDIRYNTVNISALNDHINSITTSVENRFSSFETEVLDNVTGVLAAEKKTVSAVREQLGDINVHLSRLNHSFDAMDIGILSLKGDYGRTKSQVVGLVGNLQSVKESMTTLSGHVKAINRNISNVDMDVVDMKTNVSSLGINVNAIQEQVLRLSGNMSAVKTNVSRLHEDARIAEGKVMTYQTDLNNVYANMSAFTKDVNNLNKQMTSVEEKVKVSAGIVSLFRGDLNAMTRNVSSLRWSVNTAQVTSTALVQNISTLQGNLSSLTGDVNTVKRDIRTLGTDVDSVKAKTSNLDGQLNATKKQMSSLYGDVNSLKTERAAFTKEMTSLKTKVSAASYDVRNVQDKAVSTAREIASLKNKVSLLTNKSGTSLNRKQTSPNSKISGNRHRPEAVTQRSLVSSFFI</sequence>
<dbReference type="Gene3D" id="1.10.287.1490">
    <property type="match status" value="1"/>
</dbReference>
<dbReference type="OrthoDB" id="6212253at2759"/>
<dbReference type="GO" id="GO:0005814">
    <property type="term" value="C:centriole"/>
    <property type="evidence" value="ECO:0007669"/>
    <property type="project" value="UniProtKB-SubCell"/>
</dbReference>
<protein>
    <submittedName>
        <fullName evidence="7">Uncharacterized protein</fullName>
    </submittedName>
</protein>
<reference evidence="7 8" key="1">
    <citation type="submission" date="2019-01" db="EMBL/GenBank/DDBJ databases">
        <title>A draft genome assembly of the solar-powered sea slug Elysia chlorotica.</title>
        <authorList>
            <person name="Cai H."/>
            <person name="Li Q."/>
            <person name="Fang X."/>
            <person name="Li J."/>
            <person name="Curtis N.E."/>
            <person name="Altenburger A."/>
            <person name="Shibata T."/>
            <person name="Feng M."/>
            <person name="Maeda T."/>
            <person name="Schwartz J.A."/>
            <person name="Shigenobu S."/>
            <person name="Lundholm N."/>
            <person name="Nishiyama T."/>
            <person name="Yang H."/>
            <person name="Hasebe M."/>
            <person name="Li S."/>
            <person name="Pierce S.K."/>
            <person name="Wang J."/>
        </authorList>
    </citation>
    <scope>NUCLEOTIDE SEQUENCE [LARGE SCALE GENOMIC DNA]</scope>
    <source>
        <strain evidence="7">EC2010</strain>
        <tissue evidence="7">Whole organism of an adult</tissue>
    </source>
</reference>
<comment type="similarity">
    <text evidence="4">Belongs to the CEP135/TSGA10 family.</text>
</comment>
<gene>
    <name evidence="7" type="ORF">EGW08_004636</name>
</gene>
<comment type="subcellular location">
    <subcellularLocation>
        <location evidence="1">Cytoplasm</location>
        <location evidence="1">Cytoskeleton</location>
        <location evidence="1">Microtubule organizing center</location>
        <location evidence="1">Centrosome</location>
        <location evidence="1">Centriole</location>
    </subcellularLocation>
</comment>
<dbReference type="EMBL" id="RQTK01000106">
    <property type="protein sequence ID" value="RUS87591.1"/>
    <property type="molecule type" value="Genomic_DNA"/>
</dbReference>
<comment type="caution">
    <text evidence="7">The sequence shown here is derived from an EMBL/GenBank/DDBJ whole genome shotgun (WGS) entry which is preliminary data.</text>
</comment>
<name>A0A433U175_ELYCH</name>
<evidence type="ECO:0000256" key="4">
    <source>
        <dbReference type="ARBA" id="ARBA00038123"/>
    </source>
</evidence>
<evidence type="ECO:0000256" key="3">
    <source>
        <dbReference type="ARBA" id="ARBA00023212"/>
    </source>
</evidence>
<keyword evidence="2" id="KW-0963">Cytoplasm</keyword>
<dbReference type="PANTHER" id="PTHR20544:SF0">
    <property type="entry name" value="NUCLEOPROTEIN TPR_MLP1 DOMAIN-CONTAINING PROTEIN"/>
    <property type="match status" value="1"/>
</dbReference>
<keyword evidence="8" id="KW-1185">Reference proteome</keyword>
<keyword evidence="5" id="KW-0175">Coiled coil</keyword>
<evidence type="ECO:0000313" key="7">
    <source>
        <dbReference type="EMBL" id="RUS87591.1"/>
    </source>
</evidence>
<dbReference type="Proteomes" id="UP000271974">
    <property type="component" value="Unassembled WGS sequence"/>
</dbReference>
<feature type="region of interest" description="Disordered" evidence="6">
    <location>
        <begin position="636"/>
        <end position="661"/>
    </location>
</feature>
<dbReference type="SUPFAM" id="SSF57997">
    <property type="entry name" value="Tropomyosin"/>
    <property type="match status" value="1"/>
</dbReference>
<feature type="coiled-coil region" evidence="5">
    <location>
        <begin position="582"/>
        <end position="630"/>
    </location>
</feature>
<evidence type="ECO:0000256" key="6">
    <source>
        <dbReference type="SAM" id="MobiDB-lite"/>
    </source>
</evidence>
<evidence type="ECO:0000256" key="2">
    <source>
        <dbReference type="ARBA" id="ARBA00022490"/>
    </source>
</evidence>
<dbReference type="AlphaFoldDB" id="A0A433U175"/>
<proteinExistence type="inferred from homology"/>
<evidence type="ECO:0000256" key="5">
    <source>
        <dbReference type="SAM" id="Coils"/>
    </source>
</evidence>